<organism evidence="1 2">
    <name type="scientific">Acorus gramineus</name>
    <name type="common">Dwarf sweet flag</name>
    <dbReference type="NCBI Taxonomy" id="55184"/>
    <lineage>
        <taxon>Eukaryota</taxon>
        <taxon>Viridiplantae</taxon>
        <taxon>Streptophyta</taxon>
        <taxon>Embryophyta</taxon>
        <taxon>Tracheophyta</taxon>
        <taxon>Spermatophyta</taxon>
        <taxon>Magnoliopsida</taxon>
        <taxon>Liliopsida</taxon>
        <taxon>Acoraceae</taxon>
        <taxon>Acorus</taxon>
    </lineage>
</organism>
<dbReference type="Proteomes" id="UP001179952">
    <property type="component" value="Unassembled WGS sequence"/>
</dbReference>
<dbReference type="AlphaFoldDB" id="A0AAV9BSX5"/>
<evidence type="ECO:0000313" key="2">
    <source>
        <dbReference type="Proteomes" id="UP001179952"/>
    </source>
</evidence>
<evidence type="ECO:0000313" key="1">
    <source>
        <dbReference type="EMBL" id="KAK1279791.1"/>
    </source>
</evidence>
<comment type="caution">
    <text evidence="1">The sequence shown here is derived from an EMBL/GenBank/DDBJ whole genome shotgun (WGS) entry which is preliminary data.</text>
</comment>
<dbReference type="Gene3D" id="3.60.10.10">
    <property type="entry name" value="Endonuclease/exonuclease/phosphatase"/>
    <property type="match status" value="1"/>
</dbReference>
<gene>
    <name evidence="1" type="ORF">QJS04_geneDACA021233</name>
</gene>
<dbReference type="InterPro" id="IPR036691">
    <property type="entry name" value="Endo/exonu/phosph_ase_sf"/>
</dbReference>
<reference evidence="1" key="1">
    <citation type="journal article" date="2023" name="Nat. Commun.">
        <title>Diploid and tetraploid genomes of Acorus and the evolution of monocots.</title>
        <authorList>
            <person name="Ma L."/>
            <person name="Liu K.W."/>
            <person name="Li Z."/>
            <person name="Hsiao Y.Y."/>
            <person name="Qi Y."/>
            <person name="Fu T."/>
            <person name="Tang G.D."/>
            <person name="Zhang D."/>
            <person name="Sun W.H."/>
            <person name="Liu D.K."/>
            <person name="Li Y."/>
            <person name="Chen G.Z."/>
            <person name="Liu X.D."/>
            <person name="Liao X.Y."/>
            <person name="Jiang Y.T."/>
            <person name="Yu X."/>
            <person name="Hao Y."/>
            <person name="Huang J."/>
            <person name="Zhao X.W."/>
            <person name="Ke S."/>
            <person name="Chen Y.Y."/>
            <person name="Wu W.L."/>
            <person name="Hsu J.L."/>
            <person name="Lin Y.F."/>
            <person name="Huang M.D."/>
            <person name="Li C.Y."/>
            <person name="Huang L."/>
            <person name="Wang Z.W."/>
            <person name="Zhao X."/>
            <person name="Zhong W.Y."/>
            <person name="Peng D.H."/>
            <person name="Ahmad S."/>
            <person name="Lan S."/>
            <person name="Zhang J.S."/>
            <person name="Tsai W.C."/>
            <person name="Van de Peer Y."/>
            <person name="Liu Z.J."/>
        </authorList>
    </citation>
    <scope>NUCLEOTIDE SEQUENCE</scope>
    <source>
        <strain evidence="1">SCP</strain>
    </source>
</reference>
<reference evidence="1" key="2">
    <citation type="submission" date="2023-06" db="EMBL/GenBank/DDBJ databases">
        <authorList>
            <person name="Ma L."/>
            <person name="Liu K.-W."/>
            <person name="Li Z."/>
            <person name="Hsiao Y.-Y."/>
            <person name="Qi Y."/>
            <person name="Fu T."/>
            <person name="Tang G."/>
            <person name="Zhang D."/>
            <person name="Sun W.-H."/>
            <person name="Liu D.-K."/>
            <person name="Li Y."/>
            <person name="Chen G.-Z."/>
            <person name="Liu X.-D."/>
            <person name="Liao X.-Y."/>
            <person name="Jiang Y.-T."/>
            <person name="Yu X."/>
            <person name="Hao Y."/>
            <person name="Huang J."/>
            <person name="Zhao X.-W."/>
            <person name="Ke S."/>
            <person name="Chen Y.-Y."/>
            <person name="Wu W.-L."/>
            <person name="Hsu J.-L."/>
            <person name="Lin Y.-F."/>
            <person name="Huang M.-D."/>
            <person name="Li C.-Y."/>
            <person name="Huang L."/>
            <person name="Wang Z.-W."/>
            <person name="Zhao X."/>
            <person name="Zhong W.-Y."/>
            <person name="Peng D.-H."/>
            <person name="Ahmad S."/>
            <person name="Lan S."/>
            <person name="Zhang J.-S."/>
            <person name="Tsai W.-C."/>
            <person name="Van De Peer Y."/>
            <person name="Liu Z.-J."/>
        </authorList>
    </citation>
    <scope>NUCLEOTIDE SEQUENCE</scope>
    <source>
        <strain evidence="1">SCP</strain>
        <tissue evidence="1">Leaves</tissue>
    </source>
</reference>
<accession>A0AAV9BSX5</accession>
<dbReference type="EMBL" id="JAUJYN010000001">
    <property type="protein sequence ID" value="KAK1279791.1"/>
    <property type="molecule type" value="Genomic_DNA"/>
</dbReference>
<sequence length="79" mass="9210">MESIFWNVRGLMGSEKQLDFRTFLREHKPAFVSLSETKLNATGHNVLSCKLRMFNSSFITTNGRLCLFWNSDLVEVRRP</sequence>
<protein>
    <submittedName>
        <fullName evidence="1">Uncharacterized protein</fullName>
    </submittedName>
</protein>
<proteinExistence type="predicted"/>
<dbReference type="SUPFAM" id="SSF56219">
    <property type="entry name" value="DNase I-like"/>
    <property type="match status" value="1"/>
</dbReference>
<name>A0AAV9BSX5_ACOGR</name>
<keyword evidence="2" id="KW-1185">Reference proteome</keyword>